<dbReference type="RefSeq" id="WP_173731247.1">
    <property type="nucleotide sequence ID" value="NZ_JABTTE010000012.1"/>
</dbReference>
<evidence type="ECO:0000256" key="1">
    <source>
        <dbReference type="ARBA" id="ARBA00006739"/>
    </source>
</evidence>
<evidence type="ECO:0000259" key="4">
    <source>
        <dbReference type="Pfam" id="PF13847"/>
    </source>
</evidence>
<evidence type="ECO:0000259" key="3">
    <source>
        <dbReference type="Pfam" id="PF00535"/>
    </source>
</evidence>
<dbReference type="InterPro" id="IPR029063">
    <property type="entry name" value="SAM-dependent_MTases_sf"/>
</dbReference>
<keyword evidence="2" id="KW-0175">Coiled coil</keyword>
<dbReference type="Pfam" id="PF00535">
    <property type="entry name" value="Glycos_transf_2"/>
    <property type="match status" value="2"/>
</dbReference>
<dbReference type="CDD" id="cd02440">
    <property type="entry name" value="AdoMet_MTases"/>
    <property type="match status" value="1"/>
</dbReference>
<accession>A0A8J8GDU3</accession>
<sequence length="1143" mass="134165">MRDLTINSKHYWNYRFENDWEECQGREQTTFFYNLALDLFPKWLIEDVQSRELSICDAGCASGDGTVILSKAFPKSKVVGIDFSESAIEKAKKYYPDNHFICTSIDKLNQQYDLVFSSNTLEHFTDPLSLVKEMLSQTKCYLALLVPFQEYERIDEHFFTFDYHSFPINIENFQCVYIKEYDASKLNPSYWYGKQLLIIYANREVVNLENLTVDSLINDVPLLEDRLKKMELEKEEQMTTLINIINSKEEIISSINREKKVFEEEIERLLEENKQLLVYRKEILTLKNIITELKKNEEKLSNLVNEKESELNNAIIQLNHIYASDFWKIATRYYKLRDNTPIKYIYKLLKRSNRQKNPVFKAISIWKEYGLRILLKKVKQKLFQGRDYKVTNKGNEQENNKLNWYEYKFVSYKVARNKNYNLNLKNLKVPYKEGLVSIVLPVYNGEDMVAEAINSILNQTYKHFELIIINDGSTDNTGSILDEFAKKDNRIKVIHQENRKIPRTLSRGFRLAQGEFYTWTSADNILHPEFLEKMVKELKSDINLAMIYANMRLIDNQGELIKNHGWYEEPKGSSIVNLPKKAYELNVYPNNTIGAAFMYRSQVAYVIEDYSMYKHTLEDYDYWMQINSLFNLKHTKFKEPIYDYRFHEKSLTAQDKKLGITANRYKLMVLDDFRRDFYLSSLIWIIDGEGPFIDELKETILSKGHLILDINQYNKLPELNIGNPVVYVNYSTGNYEFVKQEKRNLYKILITPASQVELPEITDNWDVYLTLNGSISLPKLQNYKGWFFAKDVSSVFAFIDAKIKSKHAHAIEGLIEQEKSYRKKLSVIICSYKRSEKLLNAVKAVINQSMSKDEYEIIVVNNDYSNFEIFDMINDLIEEYSLPKDFIKYTVAPLKGLSYARNVGMFEASGEIILYIDDDAIANPNLLEETYKCFEEHPEAGVIGGNIVLNIPNPTPQVVVPGSEALWSQFIINSDKYIEVENYWEFPYGANFAIRSEALYRIGGFRVSYGRKGNDYSGGEEIVVSQLMKEIGFKVGLNPKSFVIHDVDPERYTKEHVRKTLRAGILTNYQLQKDLYLPMDFNIDSDKQHVQIIKEEISKMEEKNKNEYEIFHKRCLLQAYCDLIDLKERDLENREFYFKNDII</sequence>
<protein>
    <submittedName>
        <fullName evidence="5">Glycosyltransferase</fullName>
    </submittedName>
</protein>
<dbReference type="SUPFAM" id="SSF53335">
    <property type="entry name" value="S-adenosyl-L-methionine-dependent methyltransferases"/>
    <property type="match status" value="1"/>
</dbReference>
<comment type="caution">
    <text evidence="5">The sequence shown here is derived from an EMBL/GenBank/DDBJ whole genome shotgun (WGS) entry which is preliminary data.</text>
</comment>
<comment type="similarity">
    <text evidence="1">Belongs to the glycosyltransferase 2 family.</text>
</comment>
<feature type="domain" description="Glycosyltransferase 2-like" evidence="3">
    <location>
        <begin position="437"/>
        <end position="572"/>
    </location>
</feature>
<organism evidence="5 6">
    <name type="scientific">Calidifontibacillus erzurumensis</name>
    <dbReference type="NCBI Taxonomy" id="2741433"/>
    <lineage>
        <taxon>Bacteria</taxon>
        <taxon>Bacillati</taxon>
        <taxon>Bacillota</taxon>
        <taxon>Bacilli</taxon>
        <taxon>Bacillales</taxon>
        <taxon>Bacillaceae</taxon>
        <taxon>Calidifontibacillus/Schinkia group</taxon>
        <taxon>Calidifontibacillus</taxon>
    </lineage>
</organism>
<dbReference type="Gene3D" id="3.40.50.150">
    <property type="entry name" value="Vaccinia Virus protein VP39"/>
    <property type="match status" value="1"/>
</dbReference>
<dbReference type="InterPro" id="IPR001173">
    <property type="entry name" value="Glyco_trans_2-like"/>
</dbReference>
<dbReference type="Gene3D" id="3.90.550.10">
    <property type="entry name" value="Spore Coat Polysaccharide Biosynthesis Protein SpsA, Chain A"/>
    <property type="match status" value="2"/>
</dbReference>
<proteinExistence type="inferred from homology"/>
<feature type="coiled-coil region" evidence="2">
    <location>
        <begin position="213"/>
        <end position="317"/>
    </location>
</feature>
<dbReference type="InterPro" id="IPR029044">
    <property type="entry name" value="Nucleotide-diphossugar_trans"/>
</dbReference>
<dbReference type="PANTHER" id="PTHR22916">
    <property type="entry name" value="GLYCOSYLTRANSFERASE"/>
    <property type="match status" value="1"/>
</dbReference>
<dbReference type="EMBL" id="JABTTE010000012">
    <property type="protein sequence ID" value="NSL52039.1"/>
    <property type="molecule type" value="Genomic_DNA"/>
</dbReference>
<dbReference type="SUPFAM" id="SSF53448">
    <property type="entry name" value="Nucleotide-diphospho-sugar transferases"/>
    <property type="match status" value="2"/>
</dbReference>
<dbReference type="GO" id="GO:0016758">
    <property type="term" value="F:hexosyltransferase activity"/>
    <property type="evidence" value="ECO:0007669"/>
    <property type="project" value="UniProtKB-ARBA"/>
</dbReference>
<dbReference type="AlphaFoldDB" id="A0A8J8GDU3"/>
<gene>
    <name evidence="5" type="ORF">HR057_09775</name>
</gene>
<evidence type="ECO:0000256" key="2">
    <source>
        <dbReference type="SAM" id="Coils"/>
    </source>
</evidence>
<dbReference type="CDD" id="cd00761">
    <property type="entry name" value="Glyco_tranf_GTA_type"/>
    <property type="match status" value="2"/>
</dbReference>
<dbReference type="PANTHER" id="PTHR22916:SF3">
    <property type="entry name" value="UDP-GLCNAC:BETAGAL BETA-1,3-N-ACETYLGLUCOSAMINYLTRANSFERASE-LIKE PROTEIN 1"/>
    <property type="match status" value="1"/>
</dbReference>
<keyword evidence="6" id="KW-1185">Reference proteome</keyword>
<dbReference type="InterPro" id="IPR025714">
    <property type="entry name" value="Methyltranfer_dom"/>
</dbReference>
<reference evidence="5" key="1">
    <citation type="submission" date="2020-06" db="EMBL/GenBank/DDBJ databases">
        <title>A novel thermopfilic bacterium from Erzurum, Turkey.</title>
        <authorList>
            <person name="Adiguzel A."/>
            <person name="Ay H."/>
            <person name="Baltaci M.O."/>
        </authorList>
    </citation>
    <scope>NUCLEOTIDE SEQUENCE</scope>
    <source>
        <strain evidence="5">P2</strain>
    </source>
</reference>
<dbReference type="Proteomes" id="UP000625804">
    <property type="component" value="Unassembled WGS sequence"/>
</dbReference>
<feature type="domain" description="Glycosyltransferase 2-like" evidence="3">
    <location>
        <begin position="826"/>
        <end position="999"/>
    </location>
</feature>
<name>A0A8J8GDU3_9BACI</name>
<feature type="domain" description="Methyltransferase" evidence="4">
    <location>
        <begin position="51"/>
        <end position="139"/>
    </location>
</feature>
<evidence type="ECO:0000313" key="5">
    <source>
        <dbReference type="EMBL" id="NSL52039.1"/>
    </source>
</evidence>
<evidence type="ECO:0000313" key="6">
    <source>
        <dbReference type="Proteomes" id="UP000625804"/>
    </source>
</evidence>
<dbReference type="Pfam" id="PF13847">
    <property type="entry name" value="Methyltransf_31"/>
    <property type="match status" value="1"/>
</dbReference>